<accession>A0A381ZAI9</accession>
<dbReference type="AlphaFoldDB" id="A0A381ZAI9"/>
<evidence type="ECO:0008006" key="2">
    <source>
        <dbReference type="Google" id="ProtNLM"/>
    </source>
</evidence>
<dbReference type="Gene3D" id="3.40.50.150">
    <property type="entry name" value="Vaccinia Virus protein VP39"/>
    <property type="match status" value="1"/>
</dbReference>
<dbReference type="EMBL" id="UINC01020557">
    <property type="protein sequence ID" value="SVA86209.1"/>
    <property type="molecule type" value="Genomic_DNA"/>
</dbReference>
<dbReference type="SUPFAM" id="SSF53335">
    <property type="entry name" value="S-adenosyl-L-methionine-dependent methyltransferases"/>
    <property type="match status" value="1"/>
</dbReference>
<gene>
    <name evidence="1" type="ORF">METZ01_LOCUS139063</name>
</gene>
<sequence length="232" mass="27016">MPEAPVPLKEEYLMRSMDYLDTPEAAPIFERQADIIMEHGYKGIVDVGCRHGPVNDILYHRGYTDYWYFGFDTSPQPIAYANETWQEFDNINYIVGSWKEITESKTYPPQFWVPFKVDCIIWSGVLLYEPIKHLSVFQNIHIAYGARGAIIQEPMKEQRPECWREGLTLNTIAHILPIAYKNKYHKYKGYAVDVPVFSGKRLIADITLHRESGRRADNWTKWDDNYGQLSGS</sequence>
<protein>
    <recommendedName>
        <fullName evidence="2">Methyltransferase domain-containing protein</fullName>
    </recommendedName>
</protein>
<dbReference type="InterPro" id="IPR029063">
    <property type="entry name" value="SAM-dependent_MTases_sf"/>
</dbReference>
<reference evidence="1" key="1">
    <citation type="submission" date="2018-05" db="EMBL/GenBank/DDBJ databases">
        <authorList>
            <person name="Lanie J.A."/>
            <person name="Ng W.-L."/>
            <person name="Kazmierczak K.M."/>
            <person name="Andrzejewski T.M."/>
            <person name="Davidsen T.M."/>
            <person name="Wayne K.J."/>
            <person name="Tettelin H."/>
            <person name="Glass J.I."/>
            <person name="Rusch D."/>
            <person name="Podicherti R."/>
            <person name="Tsui H.-C.T."/>
            <person name="Winkler M.E."/>
        </authorList>
    </citation>
    <scope>NUCLEOTIDE SEQUENCE</scope>
</reference>
<evidence type="ECO:0000313" key="1">
    <source>
        <dbReference type="EMBL" id="SVA86209.1"/>
    </source>
</evidence>
<name>A0A381ZAI9_9ZZZZ</name>
<proteinExistence type="predicted"/>
<organism evidence="1">
    <name type="scientific">marine metagenome</name>
    <dbReference type="NCBI Taxonomy" id="408172"/>
    <lineage>
        <taxon>unclassified sequences</taxon>
        <taxon>metagenomes</taxon>
        <taxon>ecological metagenomes</taxon>
    </lineage>
</organism>